<protein>
    <submittedName>
        <fullName evidence="8">TIGR01212 family radical SAM protein</fullName>
    </submittedName>
</protein>
<dbReference type="Pfam" id="PF16199">
    <property type="entry name" value="Radical_SAM_C"/>
    <property type="match status" value="1"/>
</dbReference>
<sequence>MFNGTDKRYNQYSAFLKQKFGVKVYKITLDAGFSCPNRDGTISTGGCIFCDEGGSFSQAHSNLLSIKEQIDTGIETLSKRFKAEKFMSYFQAYSNTYKPVKELEKIYNSALRNDKIVGISIGTRPDCVDDEKLELIASYKDDYYTWIEYGLQSIHDKTLKRINRGHNFDCFLKAYEKTKEKGINVCVHVIFGLWETHDEIMQTAQKLAELEVDGVKIHMLCALKDTKLANIYEAGGVDFMSEDEYVATVCDFLEYLPEKTPIHRLAGNGLKKNLIAPRWLGAKLDCLNKIDREFLRRNTYQGCRLVQVKSQPV</sequence>
<dbReference type="InterPro" id="IPR006638">
    <property type="entry name" value="Elp3/MiaA/NifB-like_rSAM"/>
</dbReference>
<proteinExistence type="predicted"/>
<dbReference type="InterPro" id="IPR058240">
    <property type="entry name" value="rSAM_sf"/>
</dbReference>
<evidence type="ECO:0000256" key="5">
    <source>
        <dbReference type="ARBA" id="ARBA00023004"/>
    </source>
</evidence>
<dbReference type="Pfam" id="PF04055">
    <property type="entry name" value="Radical_SAM"/>
    <property type="match status" value="1"/>
</dbReference>
<dbReference type="SUPFAM" id="SSF102114">
    <property type="entry name" value="Radical SAM enzymes"/>
    <property type="match status" value="1"/>
</dbReference>
<dbReference type="PANTHER" id="PTHR11135:SF1">
    <property type="entry name" value="PROTEIN YHCC"/>
    <property type="match status" value="1"/>
</dbReference>
<dbReference type="AlphaFoldDB" id="A0A9D9DPR8"/>
<reference evidence="8" key="1">
    <citation type="submission" date="2020-10" db="EMBL/GenBank/DDBJ databases">
        <authorList>
            <person name="Gilroy R."/>
        </authorList>
    </citation>
    <scope>NUCLEOTIDE SEQUENCE</scope>
    <source>
        <strain evidence="8">10192</strain>
    </source>
</reference>
<dbReference type="InterPro" id="IPR007197">
    <property type="entry name" value="rSAM"/>
</dbReference>
<keyword evidence="3" id="KW-0949">S-adenosyl-L-methionine</keyword>
<accession>A0A9D9DPR8</accession>
<dbReference type="Proteomes" id="UP000823632">
    <property type="component" value="Unassembled WGS sequence"/>
</dbReference>
<evidence type="ECO:0000313" key="9">
    <source>
        <dbReference type="Proteomes" id="UP000823632"/>
    </source>
</evidence>
<name>A0A9D9DPR8_9BACT</name>
<keyword evidence="6" id="KW-0411">Iron-sulfur</keyword>
<evidence type="ECO:0000256" key="6">
    <source>
        <dbReference type="ARBA" id="ARBA00023014"/>
    </source>
</evidence>
<evidence type="ECO:0000256" key="2">
    <source>
        <dbReference type="ARBA" id="ARBA00022485"/>
    </source>
</evidence>
<evidence type="ECO:0000313" key="8">
    <source>
        <dbReference type="EMBL" id="MBO8430560.1"/>
    </source>
</evidence>
<dbReference type="PROSITE" id="PS51918">
    <property type="entry name" value="RADICAL_SAM"/>
    <property type="match status" value="1"/>
</dbReference>
<feature type="domain" description="Radical SAM core" evidence="7">
    <location>
        <begin position="19"/>
        <end position="266"/>
    </location>
</feature>
<comment type="caution">
    <text evidence="8">The sequence shown here is derived from an EMBL/GenBank/DDBJ whole genome shotgun (WGS) entry which is preliminary data.</text>
</comment>
<dbReference type="EMBL" id="JADIND010000088">
    <property type="protein sequence ID" value="MBO8430560.1"/>
    <property type="molecule type" value="Genomic_DNA"/>
</dbReference>
<dbReference type="SFLD" id="SFLDG01086">
    <property type="entry name" value="elongater_protein-like"/>
    <property type="match status" value="1"/>
</dbReference>
<evidence type="ECO:0000256" key="3">
    <source>
        <dbReference type="ARBA" id="ARBA00022691"/>
    </source>
</evidence>
<evidence type="ECO:0000259" key="7">
    <source>
        <dbReference type="PROSITE" id="PS51918"/>
    </source>
</evidence>
<evidence type="ECO:0000256" key="4">
    <source>
        <dbReference type="ARBA" id="ARBA00022723"/>
    </source>
</evidence>
<dbReference type="Gene3D" id="3.80.30.20">
    <property type="entry name" value="tm_1862 like domain"/>
    <property type="match status" value="1"/>
</dbReference>
<dbReference type="PANTHER" id="PTHR11135">
    <property type="entry name" value="HISTONE ACETYLTRANSFERASE-RELATED"/>
    <property type="match status" value="1"/>
</dbReference>
<organism evidence="8 9">
    <name type="scientific">Candidatus Scatousia excrementipullorum</name>
    <dbReference type="NCBI Taxonomy" id="2840936"/>
    <lineage>
        <taxon>Bacteria</taxon>
        <taxon>Candidatus Scatousia</taxon>
    </lineage>
</organism>
<dbReference type="GO" id="GO:0003824">
    <property type="term" value="F:catalytic activity"/>
    <property type="evidence" value="ECO:0007669"/>
    <property type="project" value="InterPro"/>
</dbReference>
<gene>
    <name evidence="8" type="ORF">IAC76_04165</name>
</gene>
<dbReference type="InterPro" id="IPR023404">
    <property type="entry name" value="rSAM_horseshoe"/>
</dbReference>
<dbReference type="InterPro" id="IPR032432">
    <property type="entry name" value="Radical_SAM_C"/>
</dbReference>
<dbReference type="NCBIfam" id="TIGR01212">
    <property type="entry name" value="TIGR01212 family radical SAM protein"/>
    <property type="match status" value="1"/>
</dbReference>
<dbReference type="InterPro" id="IPR005911">
    <property type="entry name" value="YhcC-like"/>
</dbReference>
<comment type="cofactor">
    <cofactor evidence="1">
        <name>[4Fe-4S] cluster</name>
        <dbReference type="ChEBI" id="CHEBI:49883"/>
    </cofactor>
</comment>
<dbReference type="SFLD" id="SFLDG01091">
    <property type="entry name" value="uncharacterized_CHP01210-like"/>
    <property type="match status" value="1"/>
</dbReference>
<keyword evidence="2" id="KW-0004">4Fe-4S</keyword>
<reference evidence="8" key="2">
    <citation type="journal article" date="2021" name="PeerJ">
        <title>Extensive microbial diversity within the chicken gut microbiome revealed by metagenomics and culture.</title>
        <authorList>
            <person name="Gilroy R."/>
            <person name="Ravi A."/>
            <person name="Getino M."/>
            <person name="Pursley I."/>
            <person name="Horton D.L."/>
            <person name="Alikhan N.F."/>
            <person name="Baker D."/>
            <person name="Gharbi K."/>
            <person name="Hall N."/>
            <person name="Watson M."/>
            <person name="Adriaenssens E.M."/>
            <person name="Foster-Nyarko E."/>
            <person name="Jarju S."/>
            <person name="Secka A."/>
            <person name="Antonio M."/>
            <person name="Oren A."/>
            <person name="Chaudhuri R.R."/>
            <person name="La Ragione R."/>
            <person name="Hildebrand F."/>
            <person name="Pallen M.J."/>
        </authorList>
    </citation>
    <scope>NUCLEOTIDE SEQUENCE</scope>
    <source>
        <strain evidence="8">10192</strain>
    </source>
</reference>
<dbReference type="InterPro" id="IPR039661">
    <property type="entry name" value="ELP3"/>
</dbReference>
<dbReference type="SMART" id="SM00729">
    <property type="entry name" value="Elp3"/>
    <property type="match status" value="1"/>
</dbReference>
<evidence type="ECO:0000256" key="1">
    <source>
        <dbReference type="ARBA" id="ARBA00001966"/>
    </source>
</evidence>
<dbReference type="SFLD" id="SFLDS00029">
    <property type="entry name" value="Radical_SAM"/>
    <property type="match status" value="1"/>
</dbReference>
<dbReference type="GO" id="GO:0051539">
    <property type="term" value="F:4 iron, 4 sulfur cluster binding"/>
    <property type="evidence" value="ECO:0007669"/>
    <property type="project" value="UniProtKB-KW"/>
</dbReference>
<keyword evidence="5" id="KW-0408">Iron</keyword>
<dbReference type="GO" id="GO:0046872">
    <property type="term" value="F:metal ion binding"/>
    <property type="evidence" value="ECO:0007669"/>
    <property type="project" value="UniProtKB-KW"/>
</dbReference>
<keyword evidence="4" id="KW-0479">Metal-binding</keyword>